<dbReference type="Proteomes" id="UP000789366">
    <property type="component" value="Unassembled WGS sequence"/>
</dbReference>
<sequence length="50" mass="5830">MLKFIDDKLNSKIGMEFKVWDWQIPELYGIVLGMFVKLGLNNTLGIRKSE</sequence>
<name>A0ACA9RCT8_9GLOM</name>
<protein>
    <submittedName>
        <fullName evidence="1">10723_t:CDS:1</fullName>
    </submittedName>
</protein>
<organism evidence="1 2">
    <name type="scientific">Cetraspora pellucida</name>
    <dbReference type="NCBI Taxonomy" id="1433469"/>
    <lineage>
        <taxon>Eukaryota</taxon>
        <taxon>Fungi</taxon>
        <taxon>Fungi incertae sedis</taxon>
        <taxon>Mucoromycota</taxon>
        <taxon>Glomeromycotina</taxon>
        <taxon>Glomeromycetes</taxon>
        <taxon>Diversisporales</taxon>
        <taxon>Gigasporaceae</taxon>
        <taxon>Cetraspora</taxon>
    </lineage>
</organism>
<evidence type="ECO:0000313" key="1">
    <source>
        <dbReference type="EMBL" id="CAG8785735.1"/>
    </source>
</evidence>
<feature type="non-terminal residue" evidence="1">
    <location>
        <position position="50"/>
    </location>
</feature>
<accession>A0ACA9RCT8</accession>
<evidence type="ECO:0000313" key="2">
    <source>
        <dbReference type="Proteomes" id="UP000789366"/>
    </source>
</evidence>
<reference evidence="1" key="1">
    <citation type="submission" date="2021-06" db="EMBL/GenBank/DDBJ databases">
        <authorList>
            <person name="Kallberg Y."/>
            <person name="Tangrot J."/>
            <person name="Rosling A."/>
        </authorList>
    </citation>
    <scope>NUCLEOTIDE SEQUENCE</scope>
    <source>
        <strain evidence="1">28 12/20/2015</strain>
    </source>
</reference>
<proteinExistence type="predicted"/>
<gene>
    <name evidence="1" type="ORF">SPELUC_LOCUS16772</name>
</gene>
<comment type="caution">
    <text evidence="1">The sequence shown here is derived from an EMBL/GenBank/DDBJ whole genome shotgun (WGS) entry which is preliminary data.</text>
</comment>
<keyword evidence="2" id="KW-1185">Reference proteome</keyword>
<dbReference type="EMBL" id="CAJVPW010064322">
    <property type="protein sequence ID" value="CAG8785735.1"/>
    <property type="molecule type" value="Genomic_DNA"/>
</dbReference>